<dbReference type="Gene3D" id="3.40.50.720">
    <property type="entry name" value="NAD(P)-binding Rossmann-like Domain"/>
    <property type="match status" value="1"/>
</dbReference>
<dbReference type="Pfam" id="PF05368">
    <property type="entry name" value="NmrA"/>
    <property type="match status" value="1"/>
</dbReference>
<sequence>MVVVGAGGNVGGAAVRSLARAGIPVRAAGTRPARLRVPADVETVKLDLLDPTTFVEAVRGAAAVFLVRPPAISKVGPTLNAFLDVAWENGVEHVVFSSVTGADTNKVVPHHRVETHLRASGRSWTILRPGFFAQNLADAYRDDVVTRDRIVLPAGQGRAAFIDVRDVGDVAAHVLADPAAHRGAAYTLTGPQALRFTEVAAILSDELGRTITYEPTSALRYLRHVRRQGRPSAQALVQTVLHAGLRRGQAETVDPTLERLLGRSGRTLTEYVHEHRDLWAARA</sequence>
<proteinExistence type="predicted"/>
<dbReference type="InterPro" id="IPR036291">
    <property type="entry name" value="NAD(P)-bd_dom_sf"/>
</dbReference>
<dbReference type="Gene3D" id="3.90.25.10">
    <property type="entry name" value="UDP-galactose 4-epimerase, domain 1"/>
    <property type="match status" value="1"/>
</dbReference>
<feature type="domain" description="NmrA-like" evidence="1">
    <location>
        <begin position="2"/>
        <end position="224"/>
    </location>
</feature>
<dbReference type="PANTHER" id="PTHR43162">
    <property type="match status" value="1"/>
</dbReference>
<reference evidence="2 3" key="1">
    <citation type="submission" date="2011-04" db="EMBL/GenBank/DDBJ databases">
        <title>Complete sequence of Cellulomonas fimi ATCC 484.</title>
        <authorList>
            <consortium name="US DOE Joint Genome Institute"/>
            <person name="Lucas S."/>
            <person name="Han J."/>
            <person name="Lapidus A."/>
            <person name="Cheng J.-F."/>
            <person name="Goodwin L."/>
            <person name="Pitluck S."/>
            <person name="Peters L."/>
            <person name="Chertkov O."/>
            <person name="Detter J.C."/>
            <person name="Han C."/>
            <person name="Tapia R."/>
            <person name="Land M."/>
            <person name="Hauser L."/>
            <person name="Kyrpides N."/>
            <person name="Ivanova N."/>
            <person name="Ovchinnikova G."/>
            <person name="Pagani I."/>
            <person name="Mead D."/>
            <person name="Brumm P."/>
            <person name="Woyke T."/>
        </authorList>
    </citation>
    <scope>NUCLEOTIDE SEQUENCE [LARGE SCALE GENOMIC DNA]</scope>
    <source>
        <strain evidence="3">ATCC 484 / DSM 20113 / JCM 1341 / NBRC 15513 / NCIMB 8980 / NCTC 7547</strain>
    </source>
</reference>
<dbReference type="EMBL" id="CP002666">
    <property type="protein sequence ID" value="AEE46183.1"/>
    <property type="molecule type" value="Genomic_DNA"/>
</dbReference>
<keyword evidence="3" id="KW-1185">Reference proteome</keyword>
<evidence type="ECO:0000313" key="3">
    <source>
        <dbReference type="Proteomes" id="UP000008460"/>
    </source>
</evidence>
<dbReference type="SUPFAM" id="SSF51735">
    <property type="entry name" value="NAD(P)-binding Rossmann-fold domains"/>
    <property type="match status" value="1"/>
</dbReference>
<dbReference type="HOGENOM" id="CLU_007383_10_6_11"/>
<dbReference type="Proteomes" id="UP000008460">
    <property type="component" value="Chromosome"/>
</dbReference>
<dbReference type="eggNOG" id="COG0702">
    <property type="taxonomic scope" value="Bacteria"/>
</dbReference>
<accession>F4H0T6</accession>
<gene>
    <name evidence="2" type="ordered locus">Celf_2055</name>
</gene>
<dbReference type="InterPro" id="IPR051604">
    <property type="entry name" value="Ergot_Alk_Oxidoreductase"/>
</dbReference>
<dbReference type="STRING" id="590998.Celf_2055"/>
<organism evidence="2 3">
    <name type="scientific">Cellulomonas fimi (strain ATCC 484 / DSM 20113 / JCM 1341 / CCUG 24087 / LMG 16345 / NBRC 15513 / NCIMB 8980 / NCTC 7547 / NRS-133)</name>
    <dbReference type="NCBI Taxonomy" id="590998"/>
    <lineage>
        <taxon>Bacteria</taxon>
        <taxon>Bacillati</taxon>
        <taxon>Actinomycetota</taxon>
        <taxon>Actinomycetes</taxon>
        <taxon>Micrococcales</taxon>
        <taxon>Cellulomonadaceae</taxon>
        <taxon>Cellulomonas</taxon>
    </lineage>
</organism>
<dbReference type="KEGG" id="cfi:Celf_2055"/>
<evidence type="ECO:0000259" key="1">
    <source>
        <dbReference type="Pfam" id="PF05368"/>
    </source>
</evidence>
<protein>
    <submittedName>
        <fullName evidence="2">NmrA family protein</fullName>
    </submittedName>
</protein>
<dbReference type="PANTHER" id="PTHR43162:SF1">
    <property type="entry name" value="PRESTALK A DIFFERENTIATION PROTEIN A"/>
    <property type="match status" value="1"/>
</dbReference>
<dbReference type="AlphaFoldDB" id="F4H0T6"/>
<evidence type="ECO:0000313" key="2">
    <source>
        <dbReference type="EMBL" id="AEE46183.1"/>
    </source>
</evidence>
<name>F4H0T6_CELFA</name>
<dbReference type="InterPro" id="IPR008030">
    <property type="entry name" value="NmrA-like"/>
</dbReference>